<comment type="caution">
    <text evidence="2">The sequence shown here is derived from an EMBL/GenBank/DDBJ whole genome shotgun (WGS) entry which is preliminary data.</text>
</comment>
<keyword evidence="1" id="KW-0812">Transmembrane</keyword>
<keyword evidence="1" id="KW-1133">Transmembrane helix</keyword>
<evidence type="ECO:0000313" key="2">
    <source>
        <dbReference type="EMBL" id="KAE8672637.1"/>
    </source>
</evidence>
<dbReference type="PANTHER" id="PTHR43139:SF61">
    <property type="entry name" value="ALPHA_BETA-HYDROLASES SUPERFAMILY PROTEIN"/>
    <property type="match status" value="1"/>
</dbReference>
<keyword evidence="1" id="KW-0472">Membrane</keyword>
<gene>
    <name evidence="2" type="ORF">F3Y22_tig00111837pilonHSYRG00890</name>
</gene>
<sequence>MKISGVQPYTVELEQARRYSHMAIPSRCFDEEVLGLYPIFSSSCIVVGFSYGGMVAFKMAELYPHMVEAMVGLKALLSVAAHKKLWFPDRLHKDYLEVMLPTGRELNCWRAVISKRMPQSPSFPQVVSISIFLTHGSFLQLKLLNHFPYRREYICYGVKKTKSSSKSSLTQ</sequence>
<dbReference type="SUPFAM" id="SSF53474">
    <property type="entry name" value="alpha/beta-Hydrolases"/>
    <property type="match status" value="1"/>
</dbReference>
<dbReference type="Gene3D" id="3.40.50.1820">
    <property type="entry name" value="alpha/beta hydrolase"/>
    <property type="match status" value="1"/>
</dbReference>
<dbReference type="PANTHER" id="PTHR43139">
    <property type="entry name" value="SI:DKEY-122A22.2"/>
    <property type="match status" value="1"/>
</dbReference>
<evidence type="ECO:0000256" key="1">
    <source>
        <dbReference type="SAM" id="Phobius"/>
    </source>
</evidence>
<dbReference type="AlphaFoldDB" id="A0A6A2YEF7"/>
<accession>A0A6A2YEF7</accession>
<keyword evidence="3" id="KW-1185">Reference proteome</keyword>
<dbReference type="Proteomes" id="UP000436088">
    <property type="component" value="Unassembled WGS sequence"/>
</dbReference>
<dbReference type="EMBL" id="VEPZ02001443">
    <property type="protein sequence ID" value="KAE8672637.1"/>
    <property type="molecule type" value="Genomic_DNA"/>
</dbReference>
<evidence type="ECO:0000313" key="3">
    <source>
        <dbReference type="Proteomes" id="UP000436088"/>
    </source>
</evidence>
<organism evidence="2 3">
    <name type="scientific">Hibiscus syriacus</name>
    <name type="common">Rose of Sharon</name>
    <dbReference type="NCBI Taxonomy" id="106335"/>
    <lineage>
        <taxon>Eukaryota</taxon>
        <taxon>Viridiplantae</taxon>
        <taxon>Streptophyta</taxon>
        <taxon>Embryophyta</taxon>
        <taxon>Tracheophyta</taxon>
        <taxon>Spermatophyta</taxon>
        <taxon>Magnoliopsida</taxon>
        <taxon>eudicotyledons</taxon>
        <taxon>Gunneridae</taxon>
        <taxon>Pentapetalae</taxon>
        <taxon>rosids</taxon>
        <taxon>malvids</taxon>
        <taxon>Malvales</taxon>
        <taxon>Malvaceae</taxon>
        <taxon>Malvoideae</taxon>
        <taxon>Hibiscus</taxon>
    </lineage>
</organism>
<dbReference type="InterPro" id="IPR052370">
    <property type="entry name" value="Meta-cleavage_hydrolase"/>
</dbReference>
<feature type="transmembrane region" description="Helical" evidence="1">
    <location>
        <begin position="35"/>
        <end position="57"/>
    </location>
</feature>
<name>A0A6A2YEF7_HIBSY</name>
<dbReference type="InterPro" id="IPR029058">
    <property type="entry name" value="AB_hydrolase_fold"/>
</dbReference>
<reference evidence="2" key="1">
    <citation type="submission" date="2019-09" db="EMBL/GenBank/DDBJ databases">
        <title>Draft genome information of white flower Hibiscus syriacus.</title>
        <authorList>
            <person name="Kim Y.-M."/>
        </authorList>
    </citation>
    <scope>NUCLEOTIDE SEQUENCE [LARGE SCALE GENOMIC DNA]</scope>
    <source>
        <strain evidence="2">YM2019G1</strain>
    </source>
</reference>
<proteinExistence type="predicted"/>
<protein>
    <submittedName>
        <fullName evidence="2">Uncharacterized protein</fullName>
    </submittedName>
</protein>